<protein>
    <recommendedName>
        <fullName evidence="3">DNA topoisomerase (ATP-hydrolyzing)</fullName>
        <ecNumber evidence="3">5.6.2.2</ecNumber>
    </recommendedName>
</protein>
<evidence type="ECO:0000256" key="8">
    <source>
        <dbReference type="SAM" id="Coils"/>
    </source>
</evidence>
<evidence type="ECO:0000256" key="3">
    <source>
        <dbReference type="ARBA" id="ARBA00012895"/>
    </source>
</evidence>
<dbReference type="eggNOG" id="COG0188">
    <property type="taxonomic scope" value="Bacteria"/>
</dbReference>
<evidence type="ECO:0000259" key="9">
    <source>
        <dbReference type="PROSITE" id="PS52040"/>
    </source>
</evidence>
<evidence type="ECO:0000313" key="10">
    <source>
        <dbReference type="EMBL" id="CDM68720.1"/>
    </source>
</evidence>
<dbReference type="FunFam" id="1.10.268.10:FF:000001">
    <property type="entry name" value="DNA gyrase subunit A"/>
    <property type="match status" value="1"/>
</dbReference>
<evidence type="ECO:0000256" key="2">
    <source>
        <dbReference type="ARBA" id="ARBA00008263"/>
    </source>
</evidence>
<dbReference type="InterPro" id="IPR013760">
    <property type="entry name" value="Topo_IIA-like_dom_sf"/>
</dbReference>
<sequence length="945" mass="107372">MAKKINIPTDKHVIKVPIEEAMPDNYLPYAVEVAKERALPDVRDGLKPVHRRILYGAYKLKAFPDKPYYKSARIVGDILGKYHPHGDSSVYDAMVILAQNFSTKEPLIDGHGNWGSIDGDSAAAMRYTEARLSNIALEMLRDIEKDTVDMVDNYSASELEPSVLPSRYPNILVNGSFGIAVGLSTNIPPHNLGEVIDGILAYIDNEEITTKELMKYIKGPDLPTGGELIGSDSILSAYETGTGKVALRAKTNIEKNENNRWCIVISEFPYRKNKAKLLQTISEMTGDKKHAKILDGIMDIRDESDRTGIRAVIEFKKSVDEEGARRVLKYLYMKTELQCNLPFNMVAIADGKPQTLSLRSILKHYINHQKEIITRRTAKELQEAEKRYHIVEGFIKAIGIMDEVIKTIRESKSKANARENLMNKFGFSDVQSDAILELMLYRLTGLEIKAFEKEYKELSRLIKKLRKILSDEKELLTVVKKELEEVKNNYSTERKTKILDGVEETKFDIEDIIVSEDVVITLSNDGYIKRISQKSFNRLSSGVEDIEYREGDFNRFLLQSNTKDTFMIFTDKGNMYQTKVNNIKEMRWKEKGERISEIIKSCTLDEESIVYATTIGQNNMNSDFIFITSKGFYKKTSIDKYVTAYSKIAALKLKNDETLVMVDMVSKDEESKFLNVTLKSSLSFIVEEPEVQEGERMAATSKFLSLPNKEEIIDANIVNEGVYAEFSIDISKKGIIKRKSSGKKITSNDDILLFTSKGTVLKISAVLFENLKDNYDLSKYYDGFLKNDEIIKVVYISKFDGIVIFSTELGYIKKTRLQEFKKDEGVTIGYKLKTADDKLVHVDIIEDDVDYVMVTRKGMALRINTSTVSEMGKVASGVIAISLRDEDKVIYCNTVSKEYNIKMISKNKEEKIINTKELNTQNRATRGKSVFTVNMDDYINKINQG</sequence>
<evidence type="ECO:0000256" key="6">
    <source>
        <dbReference type="ARBA" id="ARBA00023235"/>
    </source>
</evidence>
<dbReference type="SUPFAM" id="SSF56719">
    <property type="entry name" value="Type II DNA topoisomerase"/>
    <property type="match status" value="1"/>
</dbReference>
<gene>
    <name evidence="10" type="ORF">CM240_1562</name>
</gene>
<keyword evidence="4 7" id="KW-0799">Topoisomerase</keyword>
<keyword evidence="6 7" id="KW-0413">Isomerase</keyword>
<dbReference type="GO" id="GO:0005737">
    <property type="term" value="C:cytoplasm"/>
    <property type="evidence" value="ECO:0007669"/>
    <property type="project" value="TreeGrafter"/>
</dbReference>
<dbReference type="AlphaFoldDB" id="W6SG85"/>
<dbReference type="STRING" id="1216932.CM240_1562"/>
<dbReference type="SUPFAM" id="SSF101904">
    <property type="entry name" value="GyrA/ParC C-terminal domain-like"/>
    <property type="match status" value="2"/>
</dbReference>
<evidence type="ECO:0000256" key="4">
    <source>
        <dbReference type="ARBA" id="ARBA00023029"/>
    </source>
</evidence>
<dbReference type="PANTHER" id="PTHR43493">
    <property type="entry name" value="DNA GYRASE/TOPOISOMERASE SUBUNIT A"/>
    <property type="match status" value="1"/>
</dbReference>
<feature type="active site" description="O-(5'-phospho-DNA)-tyrosine intermediate" evidence="7">
    <location>
        <position position="127"/>
    </location>
</feature>
<dbReference type="GO" id="GO:0034335">
    <property type="term" value="F:DNA negative supercoiling activity"/>
    <property type="evidence" value="ECO:0007669"/>
    <property type="project" value="UniProtKB-ARBA"/>
</dbReference>
<evidence type="ECO:0000313" key="11">
    <source>
        <dbReference type="Proteomes" id="UP000019426"/>
    </source>
</evidence>
<dbReference type="InterPro" id="IPR050220">
    <property type="entry name" value="Type_II_DNA_Topoisomerases"/>
</dbReference>
<dbReference type="RefSeq" id="WP_044038022.1">
    <property type="nucleotide sequence ID" value="NZ_HG917868.1"/>
</dbReference>
<dbReference type="CDD" id="cd00187">
    <property type="entry name" value="TOP4c"/>
    <property type="match status" value="1"/>
</dbReference>
<dbReference type="NCBIfam" id="NF004044">
    <property type="entry name" value="PRK05561.1"/>
    <property type="match status" value="1"/>
</dbReference>
<keyword evidence="8" id="KW-0175">Coiled coil</keyword>
<dbReference type="KEGG" id="clt:CM240_1562"/>
<comment type="catalytic activity">
    <reaction evidence="1 7">
        <text>ATP-dependent breakage, passage and rejoining of double-stranded DNA.</text>
        <dbReference type="EC" id="5.6.2.2"/>
    </reaction>
</comment>
<dbReference type="EMBL" id="HG917868">
    <property type="protein sequence ID" value="CDM68720.1"/>
    <property type="molecule type" value="Genomic_DNA"/>
</dbReference>
<reference evidence="10 11" key="1">
    <citation type="submission" date="2013-11" db="EMBL/GenBank/DDBJ databases">
        <title>Complete genome sequence of Clostridum sp. M2/40.</title>
        <authorList>
            <person name="Wibberg D."/>
            <person name="Puehler A."/>
            <person name="Schlueter A."/>
        </authorList>
    </citation>
    <scope>NUCLEOTIDE SEQUENCE [LARGE SCALE GENOMIC DNA]</scope>
    <source>
        <strain evidence="11">M2/40</strain>
    </source>
</reference>
<feature type="domain" description="Topo IIA-type catalytic" evidence="9">
    <location>
        <begin position="39"/>
        <end position="512"/>
    </location>
</feature>
<dbReference type="HOGENOM" id="CLU_002977_6_1_9"/>
<dbReference type="Gene3D" id="1.10.268.10">
    <property type="entry name" value="Topoisomerase, domain 3"/>
    <property type="match status" value="1"/>
</dbReference>
<evidence type="ECO:0000256" key="7">
    <source>
        <dbReference type="PROSITE-ProRule" id="PRU01384"/>
    </source>
</evidence>
<dbReference type="Pfam" id="PF03989">
    <property type="entry name" value="DNA_gyraseA_C"/>
    <property type="match status" value="7"/>
</dbReference>
<dbReference type="Pfam" id="PF00521">
    <property type="entry name" value="DNA_topoisoIV"/>
    <property type="match status" value="1"/>
</dbReference>
<dbReference type="Proteomes" id="UP000019426">
    <property type="component" value="Chromosome M2/40_rep1"/>
</dbReference>
<dbReference type="PROSITE" id="PS52040">
    <property type="entry name" value="TOPO_IIA"/>
    <property type="match status" value="1"/>
</dbReference>
<dbReference type="InterPro" id="IPR013758">
    <property type="entry name" value="Topo_IIA_A/C_ab"/>
</dbReference>
<dbReference type="GO" id="GO:0005524">
    <property type="term" value="F:ATP binding"/>
    <property type="evidence" value="ECO:0007669"/>
    <property type="project" value="InterPro"/>
</dbReference>
<dbReference type="InterPro" id="IPR013757">
    <property type="entry name" value="Topo_IIA_A_a_sf"/>
</dbReference>
<dbReference type="GO" id="GO:0003677">
    <property type="term" value="F:DNA binding"/>
    <property type="evidence" value="ECO:0007669"/>
    <property type="project" value="UniProtKB-UniRule"/>
</dbReference>
<dbReference type="InterPro" id="IPR002205">
    <property type="entry name" value="Topo_IIA_dom_A"/>
</dbReference>
<dbReference type="GO" id="GO:0006265">
    <property type="term" value="P:DNA topological change"/>
    <property type="evidence" value="ECO:0007669"/>
    <property type="project" value="UniProtKB-UniRule"/>
</dbReference>
<dbReference type="SMART" id="SM00434">
    <property type="entry name" value="TOP4c"/>
    <property type="match status" value="1"/>
</dbReference>
<dbReference type="PATRIC" id="fig|1216932.3.peg.1554"/>
<evidence type="ECO:0000256" key="1">
    <source>
        <dbReference type="ARBA" id="ARBA00000185"/>
    </source>
</evidence>
<dbReference type="EC" id="5.6.2.2" evidence="3"/>
<dbReference type="Gene3D" id="3.90.199.10">
    <property type="entry name" value="Topoisomerase II, domain 5"/>
    <property type="match status" value="1"/>
</dbReference>
<keyword evidence="11" id="KW-1185">Reference proteome</keyword>
<dbReference type="OrthoDB" id="9806486at2"/>
<keyword evidence="5 7" id="KW-0238">DNA-binding</keyword>
<name>W6SG85_9CLOT</name>
<dbReference type="NCBIfam" id="NF010586">
    <property type="entry name" value="PRK13979.1"/>
    <property type="match status" value="1"/>
</dbReference>
<accession>W6SG85</accession>
<proteinExistence type="inferred from homology"/>
<dbReference type="Gene3D" id="2.120.10.90">
    <property type="entry name" value="DNA gyrase/topoisomerase IV, subunit A, C-terminal"/>
    <property type="match status" value="2"/>
</dbReference>
<organism evidence="10 11">
    <name type="scientific">Clostridium bornimense</name>
    <dbReference type="NCBI Taxonomy" id="1216932"/>
    <lineage>
        <taxon>Bacteria</taxon>
        <taxon>Bacillati</taxon>
        <taxon>Bacillota</taxon>
        <taxon>Clostridia</taxon>
        <taxon>Eubacteriales</taxon>
        <taxon>Clostridiaceae</taxon>
        <taxon>Clostridium</taxon>
    </lineage>
</organism>
<comment type="similarity">
    <text evidence="2">Belongs to the type II topoisomerase GyrA/ParC subunit family.</text>
</comment>
<dbReference type="PANTHER" id="PTHR43493:SF5">
    <property type="entry name" value="DNA GYRASE SUBUNIT A, CHLOROPLASTIC_MITOCHONDRIAL"/>
    <property type="match status" value="1"/>
</dbReference>
<dbReference type="InterPro" id="IPR006691">
    <property type="entry name" value="GyrA/parC_rep"/>
</dbReference>
<dbReference type="Gene3D" id="3.30.1360.40">
    <property type="match status" value="1"/>
</dbReference>
<evidence type="ECO:0000256" key="5">
    <source>
        <dbReference type="ARBA" id="ARBA00023125"/>
    </source>
</evidence>
<feature type="coiled-coil region" evidence="8">
    <location>
        <begin position="448"/>
        <end position="489"/>
    </location>
</feature>
<dbReference type="InterPro" id="IPR035516">
    <property type="entry name" value="Gyrase/topoIV_suA_C"/>
</dbReference>
<dbReference type="GO" id="GO:0009330">
    <property type="term" value="C:DNA topoisomerase type II (double strand cut, ATP-hydrolyzing) complex"/>
    <property type="evidence" value="ECO:0007669"/>
    <property type="project" value="TreeGrafter"/>
</dbReference>